<dbReference type="AlphaFoldDB" id="A0A2T2XH92"/>
<dbReference type="InterPro" id="IPR036890">
    <property type="entry name" value="HATPase_C_sf"/>
</dbReference>
<proteinExistence type="predicted"/>
<evidence type="ECO:0000313" key="1">
    <source>
        <dbReference type="EMBL" id="PSR33874.1"/>
    </source>
</evidence>
<reference evidence="1 2" key="1">
    <citation type="journal article" date="2014" name="BMC Genomics">
        <title>Comparison of environmental and isolate Sulfobacillus genomes reveals diverse carbon, sulfur, nitrogen, and hydrogen metabolisms.</title>
        <authorList>
            <person name="Justice N.B."/>
            <person name="Norman A."/>
            <person name="Brown C.T."/>
            <person name="Singh A."/>
            <person name="Thomas B.C."/>
            <person name="Banfield J.F."/>
        </authorList>
    </citation>
    <scope>NUCLEOTIDE SEQUENCE [LARGE SCALE GENOMIC DNA]</scope>
    <source>
        <strain evidence="1">AMDSBA4</strain>
    </source>
</reference>
<sequence>MAVRNHWRTVPPASTIYSYLQRMKFVDIFGFTDRVEFVEHDPDGRFIPAVWVQEHDRIEPVVDGIKSILRRSFLEQGVQWATSWSLNELIGNVIVHARAPNGGLVFAQVFPSKDVVQIAVCDSGIGFSGSIHEFNPAWKFPETEALELRL</sequence>
<dbReference type="Proteomes" id="UP000242972">
    <property type="component" value="Unassembled WGS sequence"/>
</dbReference>
<gene>
    <name evidence="1" type="ORF">C7B46_07730</name>
</gene>
<comment type="caution">
    <text evidence="1">The sequence shown here is derived from an EMBL/GenBank/DDBJ whole genome shotgun (WGS) entry which is preliminary data.</text>
</comment>
<protein>
    <recommendedName>
        <fullName evidence="3">Histidine kinase/HSP90-like ATPase domain-containing protein</fullName>
    </recommendedName>
</protein>
<dbReference type="SUPFAM" id="SSF55874">
    <property type="entry name" value="ATPase domain of HSP90 chaperone/DNA topoisomerase II/histidine kinase"/>
    <property type="match status" value="1"/>
</dbReference>
<dbReference type="EMBL" id="PXYW01000015">
    <property type="protein sequence ID" value="PSR33874.1"/>
    <property type="molecule type" value="Genomic_DNA"/>
</dbReference>
<name>A0A2T2XH92_9FIRM</name>
<evidence type="ECO:0008006" key="3">
    <source>
        <dbReference type="Google" id="ProtNLM"/>
    </source>
</evidence>
<accession>A0A2T2XH92</accession>
<evidence type="ECO:0000313" key="2">
    <source>
        <dbReference type="Proteomes" id="UP000242972"/>
    </source>
</evidence>
<organism evidence="1 2">
    <name type="scientific">Sulfobacillus benefaciens</name>
    <dbReference type="NCBI Taxonomy" id="453960"/>
    <lineage>
        <taxon>Bacteria</taxon>
        <taxon>Bacillati</taxon>
        <taxon>Bacillota</taxon>
        <taxon>Clostridia</taxon>
        <taxon>Eubacteriales</taxon>
        <taxon>Clostridiales Family XVII. Incertae Sedis</taxon>
        <taxon>Sulfobacillus</taxon>
    </lineage>
</organism>